<sequence>MESALAPAGDRRFPGRTTTSEIPTVSLPPMPIPKSDGKLWEWETFWTAFNHSVHSMEIDDLYKMNYLLDALKGEARACVKQYEISRNTYATVIAHLQEK</sequence>
<proteinExistence type="predicted"/>
<keyword evidence="3" id="KW-1185">Reference proteome</keyword>
<accession>A0ABR1DPH0</accession>
<dbReference type="EMBL" id="JAVFWL010000004">
    <property type="protein sequence ID" value="KAK6751816.1"/>
    <property type="molecule type" value="Genomic_DNA"/>
</dbReference>
<feature type="region of interest" description="Disordered" evidence="1">
    <location>
        <begin position="1"/>
        <end position="28"/>
    </location>
</feature>
<gene>
    <name evidence="2" type="primary">Necator_chrIV.g16611</name>
    <name evidence="2" type="ORF">RB195_003314</name>
</gene>
<protein>
    <submittedName>
        <fullName evidence="2">Uncharacterized protein</fullName>
    </submittedName>
</protein>
<dbReference type="PANTHER" id="PTHR22954:SF3">
    <property type="entry name" value="PROTEIN CBG08539"/>
    <property type="match status" value="1"/>
</dbReference>
<name>A0ABR1DPH0_NECAM</name>
<evidence type="ECO:0000256" key="1">
    <source>
        <dbReference type="SAM" id="MobiDB-lite"/>
    </source>
</evidence>
<dbReference type="InterPro" id="IPR005312">
    <property type="entry name" value="DUF1759"/>
</dbReference>
<organism evidence="2 3">
    <name type="scientific">Necator americanus</name>
    <name type="common">Human hookworm</name>
    <dbReference type="NCBI Taxonomy" id="51031"/>
    <lineage>
        <taxon>Eukaryota</taxon>
        <taxon>Metazoa</taxon>
        <taxon>Ecdysozoa</taxon>
        <taxon>Nematoda</taxon>
        <taxon>Chromadorea</taxon>
        <taxon>Rhabditida</taxon>
        <taxon>Rhabditina</taxon>
        <taxon>Rhabditomorpha</taxon>
        <taxon>Strongyloidea</taxon>
        <taxon>Ancylostomatidae</taxon>
        <taxon>Bunostominae</taxon>
        <taxon>Necator</taxon>
    </lineage>
</organism>
<dbReference type="Pfam" id="PF03564">
    <property type="entry name" value="DUF1759"/>
    <property type="match status" value="1"/>
</dbReference>
<dbReference type="PANTHER" id="PTHR22954">
    <property type="entry name" value="RETROVIRAL PROTEASE-RELATED"/>
    <property type="match status" value="1"/>
</dbReference>
<dbReference type="Proteomes" id="UP001303046">
    <property type="component" value="Unassembled WGS sequence"/>
</dbReference>
<reference evidence="2 3" key="1">
    <citation type="submission" date="2023-08" db="EMBL/GenBank/DDBJ databases">
        <title>A Necator americanus chromosomal reference genome.</title>
        <authorList>
            <person name="Ilik V."/>
            <person name="Petrzelkova K.J."/>
            <person name="Pardy F."/>
            <person name="Fuh T."/>
            <person name="Niatou-Singa F.S."/>
            <person name="Gouil Q."/>
            <person name="Baker L."/>
            <person name="Ritchie M.E."/>
            <person name="Jex A.R."/>
            <person name="Gazzola D."/>
            <person name="Li H."/>
            <person name="Toshio Fujiwara R."/>
            <person name="Zhan B."/>
            <person name="Aroian R.V."/>
            <person name="Pafco B."/>
            <person name="Schwarz E.M."/>
        </authorList>
    </citation>
    <scope>NUCLEOTIDE SEQUENCE [LARGE SCALE GENOMIC DNA]</scope>
    <source>
        <strain evidence="2 3">Aroian</strain>
        <tissue evidence="2">Whole animal</tissue>
    </source>
</reference>
<comment type="caution">
    <text evidence="2">The sequence shown here is derived from an EMBL/GenBank/DDBJ whole genome shotgun (WGS) entry which is preliminary data.</text>
</comment>
<evidence type="ECO:0000313" key="3">
    <source>
        <dbReference type="Proteomes" id="UP001303046"/>
    </source>
</evidence>
<evidence type="ECO:0000313" key="2">
    <source>
        <dbReference type="EMBL" id="KAK6751816.1"/>
    </source>
</evidence>